<organism evidence="2 3">
    <name type="scientific">Mesobacillus selenatarsenatis</name>
    <dbReference type="NCBI Taxonomy" id="388741"/>
    <lineage>
        <taxon>Bacteria</taxon>
        <taxon>Bacillati</taxon>
        <taxon>Bacillota</taxon>
        <taxon>Bacilli</taxon>
        <taxon>Bacillales</taxon>
        <taxon>Bacillaceae</taxon>
        <taxon>Mesobacillus</taxon>
    </lineage>
</organism>
<protein>
    <recommendedName>
        <fullName evidence="4">Camelysin</fullName>
    </recommendedName>
</protein>
<sequence>MSIKKKLGLGMASAALGVSLVGGGTFAYFNDTEVISNSFAAGKLDLAVVNLSQENTKELINLTNLKPGDTIEREFRLDNVGSLAIKDVLMNLSYTGFARSANIDASVERADTIDDDKGVGTNKDALSFLDQFVVKILTTGTEGQSYDLLKSDGGLTLADLYKATNKDYVGGDKGDVAAEVRSAMGTKWADYWVQETDDNKQGRINIASKNGGSWAQYDGVPVNPDDFDDIKVIIEFKDSGEPQNEYQGNSVKLGINLEARQWNGVNSLTNDYTAEENEKAHPVDEVEQP</sequence>
<evidence type="ECO:0000313" key="3">
    <source>
        <dbReference type="Proteomes" id="UP000587942"/>
    </source>
</evidence>
<name>A0A846TQ96_9BACI</name>
<gene>
    <name evidence="2" type="ORF">GWK17_18575</name>
</gene>
<dbReference type="Proteomes" id="UP000587942">
    <property type="component" value="Unassembled WGS sequence"/>
</dbReference>
<reference evidence="2 3" key="1">
    <citation type="submission" date="2020-03" db="EMBL/GenBank/DDBJ databases">
        <authorList>
            <person name="Sun Q."/>
        </authorList>
    </citation>
    <scope>NUCLEOTIDE SEQUENCE [LARGE SCALE GENOMIC DNA]</scope>
    <source>
        <strain evidence="2 3">KACC 21451</strain>
    </source>
</reference>
<evidence type="ECO:0008006" key="4">
    <source>
        <dbReference type="Google" id="ProtNLM"/>
    </source>
</evidence>
<dbReference type="InterPro" id="IPR023833">
    <property type="entry name" value="Signal_pept_SipW-depend-type"/>
</dbReference>
<dbReference type="RefSeq" id="WP_167833856.1">
    <property type="nucleotide sequence ID" value="NZ_JAAVUM010000016.1"/>
</dbReference>
<dbReference type="InterPro" id="IPR022121">
    <property type="entry name" value="Peptidase_M73_camelysin"/>
</dbReference>
<dbReference type="NCBIfam" id="TIGR04088">
    <property type="entry name" value="cognate_SipW"/>
    <property type="match status" value="1"/>
</dbReference>
<comment type="caution">
    <text evidence="2">The sequence shown here is derived from an EMBL/GenBank/DDBJ whole genome shotgun (WGS) entry which is preliminary data.</text>
</comment>
<evidence type="ECO:0000313" key="2">
    <source>
        <dbReference type="EMBL" id="NKE07457.1"/>
    </source>
</evidence>
<evidence type="ECO:0000256" key="1">
    <source>
        <dbReference type="SAM" id="MobiDB-lite"/>
    </source>
</evidence>
<dbReference type="AlphaFoldDB" id="A0A846TQ96"/>
<dbReference type="Pfam" id="PF12389">
    <property type="entry name" value="Peptidase_M73"/>
    <property type="match status" value="2"/>
</dbReference>
<dbReference type="EMBL" id="JAAVUM010000016">
    <property type="protein sequence ID" value="NKE07457.1"/>
    <property type="molecule type" value="Genomic_DNA"/>
</dbReference>
<proteinExistence type="predicted"/>
<accession>A0A846TQ96</accession>
<feature type="region of interest" description="Disordered" evidence="1">
    <location>
        <begin position="268"/>
        <end position="289"/>
    </location>
</feature>
<feature type="compositionally biased region" description="Basic and acidic residues" evidence="1">
    <location>
        <begin position="276"/>
        <end position="289"/>
    </location>
</feature>